<dbReference type="Proteomes" id="UP000012960">
    <property type="component" value="Unplaced"/>
</dbReference>
<dbReference type="AlphaFoldDB" id="A0A804KS75"/>
<dbReference type="InParanoid" id="A0A804KS75"/>
<sequence length="60" mass="7073">MASPSEDWLEKERRGGCQRGALLIGHGRFHQRGLRGWVQKNVDEADQVLNLFFFFYYARD</sequence>
<proteinExistence type="predicted"/>
<accession>A0A804KS75</accession>
<reference evidence="1" key="1">
    <citation type="submission" date="2021-05" db="UniProtKB">
        <authorList>
            <consortium name="EnsemblPlants"/>
        </authorList>
    </citation>
    <scope>IDENTIFICATION</scope>
    <source>
        <strain evidence="1">subsp. malaccensis</strain>
    </source>
</reference>
<name>A0A804KS75_MUSAM</name>
<dbReference type="Gramene" id="Ma10_t03520.1">
    <property type="protein sequence ID" value="Ma10_p03520.1"/>
    <property type="gene ID" value="Ma10_g03520"/>
</dbReference>
<evidence type="ECO:0000313" key="1">
    <source>
        <dbReference type="EnsemblPlants" id="Ma10_p03520.1"/>
    </source>
</evidence>
<dbReference type="EnsemblPlants" id="Ma10_t03520.1">
    <property type="protein sequence ID" value="Ma10_p03520.1"/>
    <property type="gene ID" value="Ma10_g03520"/>
</dbReference>
<protein>
    <submittedName>
        <fullName evidence="1">Uncharacterized protein</fullName>
    </submittedName>
</protein>
<organism evidence="1 2">
    <name type="scientific">Musa acuminata subsp. malaccensis</name>
    <name type="common">Wild banana</name>
    <name type="synonym">Musa malaccensis</name>
    <dbReference type="NCBI Taxonomy" id="214687"/>
    <lineage>
        <taxon>Eukaryota</taxon>
        <taxon>Viridiplantae</taxon>
        <taxon>Streptophyta</taxon>
        <taxon>Embryophyta</taxon>
        <taxon>Tracheophyta</taxon>
        <taxon>Spermatophyta</taxon>
        <taxon>Magnoliopsida</taxon>
        <taxon>Liliopsida</taxon>
        <taxon>Zingiberales</taxon>
        <taxon>Musaceae</taxon>
        <taxon>Musa</taxon>
    </lineage>
</organism>
<keyword evidence="2" id="KW-1185">Reference proteome</keyword>
<evidence type="ECO:0000313" key="2">
    <source>
        <dbReference type="Proteomes" id="UP000012960"/>
    </source>
</evidence>